<dbReference type="EMBL" id="JBBXMP010000034">
    <property type="protein sequence ID" value="KAL0066626.1"/>
    <property type="molecule type" value="Genomic_DNA"/>
</dbReference>
<proteinExistence type="predicted"/>
<name>A0ABR2ZYE1_9AGAR</name>
<evidence type="ECO:0000313" key="2">
    <source>
        <dbReference type="EMBL" id="KAL0066626.1"/>
    </source>
</evidence>
<gene>
    <name evidence="2" type="ORF">AAF712_006430</name>
</gene>
<feature type="chain" id="PRO_5047325464" description="CHRD domain-containing protein" evidence="1">
    <location>
        <begin position="21"/>
        <end position="137"/>
    </location>
</feature>
<sequence length="137" mass="14682">MRFFAPLVAAFTLTCGLAAAQEAVRFGVVNVNPTEATPGQTIQITYNSTLARHQPKFVDFYLQGQITANRPTPYFLISRNEFGSNGNILQQDATVPAITQSNTGVAPGSGWNLWAFTTFDQDGITQVGGVAAGLKIN</sequence>
<protein>
    <recommendedName>
        <fullName evidence="4">CHRD domain-containing protein</fullName>
    </recommendedName>
</protein>
<comment type="caution">
    <text evidence="2">The sequence shown here is derived from an EMBL/GenBank/DDBJ whole genome shotgun (WGS) entry which is preliminary data.</text>
</comment>
<reference evidence="2 3" key="1">
    <citation type="submission" date="2024-05" db="EMBL/GenBank/DDBJ databases">
        <title>A draft genome resource for the thread blight pathogen Marasmius tenuissimus strain MS-2.</title>
        <authorList>
            <person name="Yulfo-Soto G.E."/>
            <person name="Baruah I.K."/>
            <person name="Amoako-Attah I."/>
            <person name="Bukari Y."/>
            <person name="Meinhardt L.W."/>
            <person name="Bailey B.A."/>
            <person name="Cohen S.P."/>
        </authorList>
    </citation>
    <scope>NUCLEOTIDE SEQUENCE [LARGE SCALE GENOMIC DNA]</scope>
    <source>
        <strain evidence="2 3">MS-2</strain>
    </source>
</reference>
<organism evidence="2 3">
    <name type="scientific">Marasmius tenuissimus</name>
    <dbReference type="NCBI Taxonomy" id="585030"/>
    <lineage>
        <taxon>Eukaryota</taxon>
        <taxon>Fungi</taxon>
        <taxon>Dikarya</taxon>
        <taxon>Basidiomycota</taxon>
        <taxon>Agaricomycotina</taxon>
        <taxon>Agaricomycetes</taxon>
        <taxon>Agaricomycetidae</taxon>
        <taxon>Agaricales</taxon>
        <taxon>Marasmiineae</taxon>
        <taxon>Marasmiaceae</taxon>
        <taxon>Marasmius</taxon>
    </lineage>
</organism>
<dbReference type="Proteomes" id="UP001437256">
    <property type="component" value="Unassembled WGS sequence"/>
</dbReference>
<evidence type="ECO:0008006" key="4">
    <source>
        <dbReference type="Google" id="ProtNLM"/>
    </source>
</evidence>
<keyword evidence="3" id="KW-1185">Reference proteome</keyword>
<evidence type="ECO:0000313" key="3">
    <source>
        <dbReference type="Proteomes" id="UP001437256"/>
    </source>
</evidence>
<evidence type="ECO:0000256" key="1">
    <source>
        <dbReference type="SAM" id="SignalP"/>
    </source>
</evidence>
<keyword evidence="1" id="KW-0732">Signal</keyword>
<accession>A0ABR2ZYE1</accession>
<feature type="signal peptide" evidence="1">
    <location>
        <begin position="1"/>
        <end position="20"/>
    </location>
</feature>